<dbReference type="EMBL" id="AOIU01000009">
    <property type="protein sequence ID" value="ELZ28801.1"/>
    <property type="molecule type" value="Genomic_DNA"/>
</dbReference>
<dbReference type="InterPro" id="IPR001041">
    <property type="entry name" value="2Fe-2S_ferredoxin-type"/>
</dbReference>
<name>M0CZX7_9EURY</name>
<keyword evidence="3" id="KW-1185">Reference proteome</keyword>
<dbReference type="GO" id="GO:0051536">
    <property type="term" value="F:iron-sulfur cluster binding"/>
    <property type="evidence" value="ECO:0007669"/>
    <property type="project" value="InterPro"/>
</dbReference>
<dbReference type="InterPro" id="IPR012675">
    <property type="entry name" value="Beta-grasp_dom_sf"/>
</dbReference>
<evidence type="ECO:0000313" key="3">
    <source>
        <dbReference type="Proteomes" id="UP000011626"/>
    </source>
</evidence>
<dbReference type="SUPFAM" id="SSF54292">
    <property type="entry name" value="2Fe-2S ferredoxin-like"/>
    <property type="match status" value="1"/>
</dbReference>
<gene>
    <name evidence="2" type="ORF">C475_04166</name>
</gene>
<accession>M0CZX7</accession>
<feature type="domain" description="2Fe-2S ferredoxin-type" evidence="1">
    <location>
        <begin position="11"/>
        <end position="107"/>
    </location>
</feature>
<dbReference type="Gene3D" id="3.10.20.30">
    <property type="match status" value="1"/>
</dbReference>
<dbReference type="eggNOG" id="arCOG02987">
    <property type="taxonomic scope" value="Archaea"/>
</dbReference>
<evidence type="ECO:0000259" key="1">
    <source>
        <dbReference type="PROSITE" id="PS51085"/>
    </source>
</evidence>
<dbReference type="RefSeq" id="WP_006882505.1">
    <property type="nucleotide sequence ID" value="NZ_AOIU01000009.1"/>
</dbReference>
<dbReference type="Pfam" id="PF00111">
    <property type="entry name" value="Fer2"/>
    <property type="match status" value="1"/>
</dbReference>
<proteinExistence type="predicted"/>
<dbReference type="InterPro" id="IPR036010">
    <property type="entry name" value="2Fe-2S_ferredoxin-like_sf"/>
</dbReference>
<organism evidence="2 3">
    <name type="scientific">Halosimplex carlsbadense 2-9-1</name>
    <dbReference type="NCBI Taxonomy" id="797114"/>
    <lineage>
        <taxon>Archaea</taxon>
        <taxon>Methanobacteriati</taxon>
        <taxon>Methanobacteriota</taxon>
        <taxon>Stenosarchaea group</taxon>
        <taxon>Halobacteria</taxon>
        <taxon>Halobacteriales</taxon>
        <taxon>Haloarculaceae</taxon>
        <taxon>Halosimplex</taxon>
    </lineage>
</organism>
<dbReference type="PROSITE" id="PS51085">
    <property type="entry name" value="2FE2S_FER_2"/>
    <property type="match status" value="1"/>
</dbReference>
<reference evidence="2 3" key="1">
    <citation type="journal article" date="2014" name="PLoS Genet.">
        <title>Phylogenetically driven sequencing of extremely halophilic archaea reveals strategies for static and dynamic osmo-response.</title>
        <authorList>
            <person name="Becker E.A."/>
            <person name="Seitzer P.M."/>
            <person name="Tritt A."/>
            <person name="Larsen D."/>
            <person name="Krusor M."/>
            <person name="Yao A.I."/>
            <person name="Wu D."/>
            <person name="Madern D."/>
            <person name="Eisen J.A."/>
            <person name="Darling A.E."/>
            <person name="Facciotti M.T."/>
        </authorList>
    </citation>
    <scope>NUCLEOTIDE SEQUENCE [LARGE SCALE GENOMIC DNA]</scope>
    <source>
        <strain evidence="2 3">2-9-1</strain>
    </source>
</reference>
<dbReference type="STRING" id="797114.C475_04166"/>
<dbReference type="Proteomes" id="UP000011626">
    <property type="component" value="Unassembled WGS sequence"/>
</dbReference>
<dbReference type="OrthoDB" id="180223at2157"/>
<comment type="caution">
    <text evidence="2">The sequence shown here is derived from an EMBL/GenBank/DDBJ whole genome shotgun (WGS) entry which is preliminary data.</text>
</comment>
<sequence>MTRNPDADGDARITVETPDGERRELTANEGAVLRDVLLEAGLSPHGRYARRVNCGGRGLCATCGVRLAEPPDPDHWHDDLADRFGYPRLSCQLRVRDGMALRLLDKRVWGTRASDDDAAASPPADDDPE</sequence>
<dbReference type="AlphaFoldDB" id="M0CZX7"/>
<dbReference type="PATRIC" id="fig|797114.5.peg.850"/>
<protein>
    <submittedName>
        <fullName evidence="2">(2Fe-2S)-binding protein</fullName>
    </submittedName>
</protein>
<evidence type="ECO:0000313" key="2">
    <source>
        <dbReference type="EMBL" id="ELZ28801.1"/>
    </source>
</evidence>